<keyword evidence="2" id="KW-1185">Reference proteome</keyword>
<sequence length="269" mass="30640">MACLLQLCCWVRGDDLASVFLIKIAETDHVDDLRNRIKEENKVTFQNMDARHLVIRKVCVPLKESLKESLQSLGLQLPEPLRPWTRLSKVFTDIPTEDHLHVVVDPPSLADKQYDEFRERQTGPARAILCGRPSSAVSAMPMELLHPAFGQFVDDCKTFKNTTEDNTLVRKLQSVLTSFTRDDDLRAQRIREMFEEYGLSFETSTIEKTSLETDGDMTVNGHRFAIVELQNEVGSMKADPNIQAVYHYFESTRKQAVEIALLSPAVFSH</sequence>
<name>A0ACB8A5P8_9AGAM</name>
<gene>
    <name evidence="1" type="ORF">BJ138DRAFT_1103865</name>
</gene>
<protein>
    <submittedName>
        <fullName evidence="1">Uncharacterized protein</fullName>
    </submittedName>
</protein>
<comment type="caution">
    <text evidence="1">The sequence shown here is derived from an EMBL/GenBank/DDBJ whole genome shotgun (WGS) entry which is preliminary data.</text>
</comment>
<organism evidence="1 2">
    <name type="scientific">Hygrophoropsis aurantiaca</name>
    <dbReference type="NCBI Taxonomy" id="72124"/>
    <lineage>
        <taxon>Eukaryota</taxon>
        <taxon>Fungi</taxon>
        <taxon>Dikarya</taxon>
        <taxon>Basidiomycota</taxon>
        <taxon>Agaricomycotina</taxon>
        <taxon>Agaricomycetes</taxon>
        <taxon>Agaricomycetidae</taxon>
        <taxon>Boletales</taxon>
        <taxon>Coniophorineae</taxon>
        <taxon>Hygrophoropsidaceae</taxon>
        <taxon>Hygrophoropsis</taxon>
    </lineage>
</organism>
<proteinExistence type="predicted"/>
<dbReference type="Proteomes" id="UP000790377">
    <property type="component" value="Unassembled WGS sequence"/>
</dbReference>
<dbReference type="EMBL" id="MU267854">
    <property type="protein sequence ID" value="KAH7907993.1"/>
    <property type="molecule type" value="Genomic_DNA"/>
</dbReference>
<accession>A0ACB8A5P8</accession>
<reference evidence="1" key="1">
    <citation type="journal article" date="2021" name="New Phytol.">
        <title>Evolutionary innovations through gain and loss of genes in the ectomycorrhizal Boletales.</title>
        <authorList>
            <person name="Wu G."/>
            <person name="Miyauchi S."/>
            <person name="Morin E."/>
            <person name="Kuo A."/>
            <person name="Drula E."/>
            <person name="Varga T."/>
            <person name="Kohler A."/>
            <person name="Feng B."/>
            <person name="Cao Y."/>
            <person name="Lipzen A."/>
            <person name="Daum C."/>
            <person name="Hundley H."/>
            <person name="Pangilinan J."/>
            <person name="Johnson J."/>
            <person name="Barry K."/>
            <person name="LaButti K."/>
            <person name="Ng V."/>
            <person name="Ahrendt S."/>
            <person name="Min B."/>
            <person name="Choi I.G."/>
            <person name="Park H."/>
            <person name="Plett J.M."/>
            <person name="Magnuson J."/>
            <person name="Spatafora J.W."/>
            <person name="Nagy L.G."/>
            <person name="Henrissat B."/>
            <person name="Grigoriev I.V."/>
            <person name="Yang Z.L."/>
            <person name="Xu J."/>
            <person name="Martin F.M."/>
        </authorList>
    </citation>
    <scope>NUCLEOTIDE SEQUENCE</scope>
    <source>
        <strain evidence="1">ATCC 28755</strain>
    </source>
</reference>
<evidence type="ECO:0000313" key="1">
    <source>
        <dbReference type="EMBL" id="KAH7907993.1"/>
    </source>
</evidence>
<evidence type="ECO:0000313" key="2">
    <source>
        <dbReference type="Proteomes" id="UP000790377"/>
    </source>
</evidence>